<protein>
    <submittedName>
        <fullName evidence="1">Uncharacterized protein</fullName>
    </submittedName>
</protein>
<dbReference type="RefSeq" id="WP_013452578.1">
    <property type="nucleotide sequence ID" value="NC_014759.1"/>
</dbReference>
<dbReference type="AlphaFoldDB" id="E4TNH0"/>
<dbReference type="HOGENOM" id="CLU_072563_0_0_10"/>
<dbReference type="OrthoDB" id="1246420at2"/>
<dbReference type="eggNOG" id="ENOG502ZB9R">
    <property type="taxonomic scope" value="Bacteria"/>
</dbReference>
<evidence type="ECO:0000313" key="1">
    <source>
        <dbReference type="EMBL" id="ADR20427.1"/>
    </source>
</evidence>
<dbReference type="Proteomes" id="UP000008720">
    <property type="component" value="Chromosome"/>
</dbReference>
<accession>E4TNH0</accession>
<reference evidence="1 2" key="1">
    <citation type="journal article" date="2011" name="Stand. Genomic Sci.">
        <title>Complete genome sequence of Marivirga tractuosa type strain (H-43).</title>
        <authorList>
            <person name="Pagani I."/>
            <person name="Chertkov O."/>
            <person name="Lapidus A."/>
            <person name="Lucas S."/>
            <person name="Del Rio T.G."/>
            <person name="Tice H."/>
            <person name="Copeland A."/>
            <person name="Cheng J.F."/>
            <person name="Nolan M."/>
            <person name="Saunders E."/>
            <person name="Pitluck S."/>
            <person name="Held B."/>
            <person name="Goodwin L."/>
            <person name="Liolios K."/>
            <person name="Ovchinikova G."/>
            <person name="Ivanova N."/>
            <person name="Mavromatis K."/>
            <person name="Pati A."/>
            <person name="Chen A."/>
            <person name="Palaniappan K."/>
            <person name="Land M."/>
            <person name="Hauser L."/>
            <person name="Jeffries C.D."/>
            <person name="Detter J.C."/>
            <person name="Han C."/>
            <person name="Tapia R."/>
            <person name="Ngatchou-Djao O.D."/>
            <person name="Rohde M."/>
            <person name="Goker M."/>
            <person name="Spring S."/>
            <person name="Sikorski J."/>
            <person name="Woyke T."/>
            <person name="Bristow J."/>
            <person name="Eisen J.A."/>
            <person name="Markowitz V."/>
            <person name="Hugenholtz P."/>
            <person name="Klenk H.P."/>
            <person name="Kyrpides N.C."/>
        </authorList>
    </citation>
    <scope>NUCLEOTIDE SEQUENCE [LARGE SCALE GENOMIC DNA]</scope>
    <source>
        <strain evidence="2">ATCC 23168 / DSM 4126 / NBRC 15989 / NCIMB 1408 / VKM B-1430 / H-43</strain>
    </source>
</reference>
<sequence>MIEFRNPYYIIPPGSNKQILSHPKERNGVVELAVFQEHRYAFFYWLKWSIKHKTTNPPCLVTLDWHQDLCSPCSTEKKWLSQLDLSNDGEIALFSWSKLAGNNDGQILSAAYLNLIGNIYVYCRQGAFERDWQDEEFVDINGNIHYIKKFKTQSGLEQHLLATSETKVYFDIDLDFFTINNPYNGKGKSFTYMTRNEIVNLLSVKNPLIQWIFSRLSGFTIATEPEHCGGLLKSNRLLDIINRNYFKPDLFTQKCEWRHKT</sequence>
<gene>
    <name evidence="1" type="ordered locus">Ftrac_0421</name>
</gene>
<dbReference type="STRING" id="643867.Ftrac_0421"/>
<organism evidence="1 2">
    <name type="scientific">Marivirga tractuosa (strain ATCC 23168 / DSM 4126 / NBRC 15989 / NCIMB 1408 / VKM B-1430 / H-43)</name>
    <name type="common">Microscilla tractuosa</name>
    <name type="synonym">Flexibacter tractuosus</name>
    <dbReference type="NCBI Taxonomy" id="643867"/>
    <lineage>
        <taxon>Bacteria</taxon>
        <taxon>Pseudomonadati</taxon>
        <taxon>Bacteroidota</taxon>
        <taxon>Cytophagia</taxon>
        <taxon>Cytophagales</taxon>
        <taxon>Marivirgaceae</taxon>
        <taxon>Marivirga</taxon>
    </lineage>
</organism>
<dbReference type="EMBL" id="CP002349">
    <property type="protein sequence ID" value="ADR20427.1"/>
    <property type="molecule type" value="Genomic_DNA"/>
</dbReference>
<name>E4TNH0_MARTH</name>
<keyword evidence="2" id="KW-1185">Reference proteome</keyword>
<dbReference type="KEGG" id="mtt:Ftrac_0421"/>
<proteinExistence type="predicted"/>
<evidence type="ECO:0000313" key="2">
    <source>
        <dbReference type="Proteomes" id="UP000008720"/>
    </source>
</evidence>